<comment type="subcellular location">
    <subcellularLocation>
        <location evidence="2">Chromosome</location>
        <location evidence="2">Centromere</location>
    </subcellularLocation>
    <subcellularLocation>
        <location evidence="1">Nucleus</location>
    </subcellularLocation>
</comment>
<keyword evidence="8" id="KW-0131">Cell cycle</keyword>
<feature type="compositionally biased region" description="Low complexity" evidence="10">
    <location>
        <begin position="217"/>
        <end position="235"/>
    </location>
</feature>
<name>A0AAV9PLM5_9PEZI</name>
<dbReference type="GO" id="GO:0000775">
    <property type="term" value="C:chromosome, centromeric region"/>
    <property type="evidence" value="ECO:0007669"/>
    <property type="project" value="UniProtKB-SubCell"/>
</dbReference>
<dbReference type="GO" id="GO:0000070">
    <property type="term" value="P:mitotic sister chromatid segregation"/>
    <property type="evidence" value="ECO:0007669"/>
    <property type="project" value="TreeGrafter"/>
</dbReference>
<feature type="compositionally biased region" description="Basic and acidic residues" evidence="10">
    <location>
        <begin position="95"/>
        <end position="107"/>
    </location>
</feature>
<accession>A0AAV9PLM5</accession>
<evidence type="ECO:0000256" key="6">
    <source>
        <dbReference type="ARBA" id="ARBA00022776"/>
    </source>
</evidence>
<dbReference type="Pfam" id="PF10444">
    <property type="entry name" value="Nbl1_Borealin_N"/>
    <property type="match status" value="1"/>
</dbReference>
<evidence type="ECO:0000256" key="9">
    <source>
        <dbReference type="ARBA" id="ARBA00023328"/>
    </source>
</evidence>
<proteinExistence type="inferred from homology"/>
<keyword evidence="13" id="KW-1185">Reference proteome</keyword>
<feature type="compositionally biased region" description="Low complexity" evidence="10">
    <location>
        <begin position="273"/>
        <end position="303"/>
    </location>
</feature>
<gene>
    <name evidence="12" type="ORF">LTR77_001484</name>
</gene>
<feature type="domain" description="Borealin N-terminal" evidence="11">
    <location>
        <begin position="45"/>
        <end position="100"/>
    </location>
</feature>
<keyword evidence="5" id="KW-0132">Cell division</keyword>
<dbReference type="GeneID" id="89922832"/>
<dbReference type="GO" id="GO:0005634">
    <property type="term" value="C:nucleus"/>
    <property type="evidence" value="ECO:0007669"/>
    <property type="project" value="UniProtKB-SubCell"/>
</dbReference>
<feature type="compositionally biased region" description="Low complexity" evidence="10">
    <location>
        <begin position="20"/>
        <end position="30"/>
    </location>
</feature>
<evidence type="ECO:0000256" key="5">
    <source>
        <dbReference type="ARBA" id="ARBA00022618"/>
    </source>
</evidence>
<keyword evidence="6" id="KW-0498">Mitosis</keyword>
<keyword evidence="9" id="KW-0137">Centromere</keyword>
<evidence type="ECO:0000256" key="1">
    <source>
        <dbReference type="ARBA" id="ARBA00004123"/>
    </source>
</evidence>
<evidence type="ECO:0000256" key="4">
    <source>
        <dbReference type="ARBA" id="ARBA00022454"/>
    </source>
</evidence>
<dbReference type="GO" id="GO:0032133">
    <property type="term" value="C:chromosome passenger complex"/>
    <property type="evidence" value="ECO:0007669"/>
    <property type="project" value="TreeGrafter"/>
</dbReference>
<dbReference type="EMBL" id="JAVRRT010000002">
    <property type="protein sequence ID" value="KAK5174404.1"/>
    <property type="molecule type" value="Genomic_DNA"/>
</dbReference>
<evidence type="ECO:0000259" key="11">
    <source>
        <dbReference type="Pfam" id="PF10444"/>
    </source>
</evidence>
<feature type="compositionally biased region" description="Polar residues" evidence="10">
    <location>
        <begin position="150"/>
        <end position="159"/>
    </location>
</feature>
<feature type="compositionally biased region" description="Polar residues" evidence="10">
    <location>
        <begin position="192"/>
        <end position="204"/>
    </location>
</feature>
<feature type="region of interest" description="Disordered" evidence="10">
    <location>
        <begin position="1"/>
        <end position="44"/>
    </location>
</feature>
<keyword evidence="7" id="KW-0539">Nucleus</keyword>
<keyword evidence="4" id="KW-0158">Chromosome</keyword>
<evidence type="ECO:0000256" key="7">
    <source>
        <dbReference type="ARBA" id="ARBA00023242"/>
    </source>
</evidence>
<feature type="region of interest" description="Disordered" evidence="10">
    <location>
        <begin position="86"/>
        <end position="327"/>
    </location>
</feature>
<dbReference type="InterPro" id="IPR018867">
    <property type="entry name" value="Cell_div_borealin"/>
</dbReference>
<dbReference type="PANTHER" id="PTHR16040">
    <property type="entry name" value="AUSTRALIN, ISOFORM A-RELATED"/>
    <property type="match status" value="1"/>
</dbReference>
<reference evidence="12 13" key="1">
    <citation type="submission" date="2023-08" db="EMBL/GenBank/DDBJ databases">
        <title>Black Yeasts Isolated from many extreme environments.</title>
        <authorList>
            <person name="Coleine C."/>
            <person name="Stajich J.E."/>
            <person name="Selbmann L."/>
        </authorList>
    </citation>
    <scope>NUCLEOTIDE SEQUENCE [LARGE SCALE GENOMIC DNA]</scope>
    <source>
        <strain evidence="12 13">CCFEE 5935</strain>
    </source>
</reference>
<dbReference type="GO" id="GO:0051233">
    <property type="term" value="C:spindle midzone"/>
    <property type="evidence" value="ECO:0007669"/>
    <property type="project" value="TreeGrafter"/>
</dbReference>
<dbReference type="InterPro" id="IPR018851">
    <property type="entry name" value="Borealin_N"/>
</dbReference>
<evidence type="ECO:0000256" key="8">
    <source>
        <dbReference type="ARBA" id="ARBA00023306"/>
    </source>
</evidence>
<comment type="similarity">
    <text evidence="3">Belongs to the borealin family.</text>
</comment>
<organism evidence="12 13">
    <name type="scientific">Saxophila tyrrhenica</name>
    <dbReference type="NCBI Taxonomy" id="1690608"/>
    <lineage>
        <taxon>Eukaryota</taxon>
        <taxon>Fungi</taxon>
        <taxon>Dikarya</taxon>
        <taxon>Ascomycota</taxon>
        <taxon>Pezizomycotina</taxon>
        <taxon>Dothideomycetes</taxon>
        <taxon>Dothideomycetidae</taxon>
        <taxon>Mycosphaerellales</taxon>
        <taxon>Extremaceae</taxon>
        <taxon>Saxophila</taxon>
    </lineage>
</organism>
<dbReference type="Proteomes" id="UP001337655">
    <property type="component" value="Unassembled WGS sequence"/>
</dbReference>
<dbReference type="RefSeq" id="XP_064663073.1">
    <property type="nucleotide sequence ID" value="XM_064798746.1"/>
</dbReference>
<feature type="compositionally biased region" description="Low complexity" evidence="10">
    <location>
        <begin position="169"/>
        <end position="183"/>
    </location>
</feature>
<sequence>MPPRKAPQHPASAEPTVVLQPPTNQNAQTPPQSPSKGAAGITQAQKQALIDNLQLEITERARKLRAQYAQQSQALRSRLEMRINRIPPGLRKRKMQDLLDEHAEKANPKPAPAVPVQEEQQQKEGTPARKSLKRQSEEMAAEENDKENVPASSQATQADLANPKKRAKTTTTTTAANTKASRTASRKVAPSSVLSPKSHNSRTLPRSPIKPANSFEKPSSPVKPTTTTAPAAGKRTASRAQAKRGAPAPPANEGDTSRSSEASNTSAGTTIVTKAPPAKGRAAAGAKKAPADPKTTTATAKRGAAAKKENVPPVPTAAAGRSLRKRG</sequence>
<evidence type="ECO:0000256" key="3">
    <source>
        <dbReference type="ARBA" id="ARBA00009914"/>
    </source>
</evidence>
<evidence type="ECO:0000256" key="2">
    <source>
        <dbReference type="ARBA" id="ARBA00004584"/>
    </source>
</evidence>
<evidence type="ECO:0000256" key="10">
    <source>
        <dbReference type="SAM" id="MobiDB-lite"/>
    </source>
</evidence>
<evidence type="ECO:0000313" key="12">
    <source>
        <dbReference type="EMBL" id="KAK5174404.1"/>
    </source>
</evidence>
<dbReference type="AlphaFoldDB" id="A0AAV9PLM5"/>
<feature type="compositionally biased region" description="Polar residues" evidence="10">
    <location>
        <begin position="257"/>
        <end position="272"/>
    </location>
</feature>
<protein>
    <recommendedName>
        <fullName evidence="11">Borealin N-terminal domain-containing protein</fullName>
    </recommendedName>
</protein>
<dbReference type="PANTHER" id="PTHR16040:SF7">
    <property type="entry name" value="AUSTRALIN, ISOFORM A-RELATED"/>
    <property type="match status" value="1"/>
</dbReference>
<dbReference type="GO" id="GO:0051301">
    <property type="term" value="P:cell division"/>
    <property type="evidence" value="ECO:0007669"/>
    <property type="project" value="UniProtKB-KW"/>
</dbReference>
<evidence type="ECO:0000313" key="13">
    <source>
        <dbReference type="Proteomes" id="UP001337655"/>
    </source>
</evidence>
<comment type="caution">
    <text evidence="12">The sequence shown here is derived from an EMBL/GenBank/DDBJ whole genome shotgun (WGS) entry which is preliminary data.</text>
</comment>